<reference evidence="2 3" key="1">
    <citation type="submission" date="2007-06" db="EMBL/GenBank/DDBJ databases">
        <authorList>
            <person name="Shimkets L."/>
            <person name="Ferriera S."/>
            <person name="Johnson J."/>
            <person name="Kravitz S."/>
            <person name="Beeson K."/>
            <person name="Sutton G."/>
            <person name="Rogers Y.-H."/>
            <person name="Friedman R."/>
            <person name="Frazier M."/>
            <person name="Venter J.C."/>
        </authorList>
    </citation>
    <scope>NUCLEOTIDE SEQUENCE [LARGE SCALE GENOMIC DNA]</scope>
    <source>
        <strain evidence="2 3">SIR-1</strain>
    </source>
</reference>
<evidence type="ECO:0000313" key="2">
    <source>
        <dbReference type="EMBL" id="EDM78763.1"/>
    </source>
</evidence>
<name>A6G5Y9_9BACT</name>
<proteinExistence type="predicted"/>
<evidence type="ECO:0000313" key="3">
    <source>
        <dbReference type="Proteomes" id="UP000005801"/>
    </source>
</evidence>
<keyword evidence="3" id="KW-1185">Reference proteome</keyword>
<keyword evidence="1" id="KW-0812">Transmembrane</keyword>
<dbReference type="SUPFAM" id="SSF49452">
    <property type="entry name" value="Starch-binding domain-like"/>
    <property type="match status" value="1"/>
</dbReference>
<evidence type="ECO:0008006" key="4">
    <source>
        <dbReference type="Google" id="ProtNLM"/>
    </source>
</evidence>
<dbReference type="EMBL" id="ABCS01000027">
    <property type="protein sequence ID" value="EDM78763.1"/>
    <property type="molecule type" value="Genomic_DNA"/>
</dbReference>
<sequence>MPGGVAVEPGRIEGSVTLPAGVALESVRVELECACAGQTQRLRLNIAGAFSFTGLGPGRYTVRAEGVDAEGVEQRAVTTIELGPGTQAQLELALEPVAAAPATVPAPALDSPPPAATLPAPPPEDGKVFRRVGLGVTVLGVVVGIGGTFVAFQAPCGKDGSRGANCETDVRNTLALSSGVLALGAIVGGVSSMAVGQALKRRHRLQYGREHGVSVSASGTGAGLVWSGRF</sequence>
<accession>A6G5Y9</accession>
<feature type="transmembrane region" description="Helical" evidence="1">
    <location>
        <begin position="132"/>
        <end position="154"/>
    </location>
</feature>
<dbReference type="AlphaFoldDB" id="A6G5Y9"/>
<comment type="caution">
    <text evidence="2">The sequence shown here is derived from an EMBL/GenBank/DDBJ whole genome shotgun (WGS) entry which is preliminary data.</text>
</comment>
<dbReference type="Pfam" id="PF13620">
    <property type="entry name" value="CarboxypepD_reg"/>
    <property type="match status" value="1"/>
</dbReference>
<dbReference type="Proteomes" id="UP000005801">
    <property type="component" value="Unassembled WGS sequence"/>
</dbReference>
<dbReference type="GO" id="GO:0030246">
    <property type="term" value="F:carbohydrate binding"/>
    <property type="evidence" value="ECO:0007669"/>
    <property type="project" value="InterPro"/>
</dbReference>
<feature type="transmembrane region" description="Helical" evidence="1">
    <location>
        <begin position="174"/>
        <end position="199"/>
    </location>
</feature>
<protein>
    <recommendedName>
        <fullName evidence="4">Carboxypeptidase regulatory-like domain-containing protein</fullName>
    </recommendedName>
</protein>
<gene>
    <name evidence="2" type="ORF">PPSIR1_12298</name>
</gene>
<keyword evidence="1" id="KW-0472">Membrane</keyword>
<dbReference type="Gene3D" id="2.60.40.1120">
    <property type="entry name" value="Carboxypeptidase-like, regulatory domain"/>
    <property type="match status" value="1"/>
</dbReference>
<organism evidence="2 3">
    <name type="scientific">Plesiocystis pacifica SIR-1</name>
    <dbReference type="NCBI Taxonomy" id="391625"/>
    <lineage>
        <taxon>Bacteria</taxon>
        <taxon>Pseudomonadati</taxon>
        <taxon>Myxococcota</taxon>
        <taxon>Polyangia</taxon>
        <taxon>Nannocystales</taxon>
        <taxon>Nannocystaceae</taxon>
        <taxon>Plesiocystis</taxon>
    </lineage>
</organism>
<keyword evidence="1" id="KW-1133">Transmembrane helix</keyword>
<dbReference type="InterPro" id="IPR013784">
    <property type="entry name" value="Carb-bd-like_fold"/>
</dbReference>
<evidence type="ECO:0000256" key="1">
    <source>
        <dbReference type="SAM" id="Phobius"/>
    </source>
</evidence>